<protein>
    <submittedName>
        <fullName evidence="2">HEPN domain-containing protein</fullName>
    </submittedName>
</protein>
<evidence type="ECO:0000313" key="3">
    <source>
        <dbReference type="Proteomes" id="UP001287445"/>
    </source>
</evidence>
<reference evidence="2" key="1">
    <citation type="submission" date="2023-11" db="EMBL/GenBank/DDBJ databases">
        <title>Identification and selenium tolerance of Delftia acidovorans R3-25.</title>
        <authorList>
            <person name="Zhang S."/>
            <person name="Liu Y."/>
            <person name="Guo Y."/>
        </authorList>
    </citation>
    <scope>NUCLEOTIDE SEQUENCE</scope>
    <source>
        <strain evidence="2">R3-25</strain>
    </source>
</reference>
<evidence type="ECO:0000259" key="1">
    <source>
        <dbReference type="Pfam" id="PF18735"/>
    </source>
</evidence>
<accession>A0AAJ2R2H6</accession>
<dbReference type="EMBL" id="JAWWMZ010000004">
    <property type="protein sequence ID" value="MDX4954581.1"/>
    <property type="molecule type" value="Genomic_DNA"/>
</dbReference>
<dbReference type="RefSeq" id="WP_319073809.1">
    <property type="nucleotide sequence ID" value="NZ_JAWWMZ010000004.1"/>
</dbReference>
<dbReference type="Proteomes" id="UP001287445">
    <property type="component" value="Unassembled WGS sequence"/>
</dbReference>
<feature type="domain" description="RiboL-PSP-HEPN" evidence="1">
    <location>
        <begin position="21"/>
        <end position="181"/>
    </location>
</feature>
<name>A0AAJ2R2H6_DELAC</name>
<sequence length="198" mass="22681">MPFILNLEKTPVQLFSKNLIRIKYIQHIQLDLEKYEAAKLELKIHFLNQSYVLQLIAFWQVFIEELAEFGFRQIEASGSGGHFRDIAREKLNESLKKFNTPNKDNIDKLFKEALGVPNISKFWRSDTLTHETAISTLAELLTSRHQIAHTGRTQTPLSYATNFEKVKVLMQIAELTENALCNQLTLRSSPPPSAPAEL</sequence>
<evidence type="ECO:0000313" key="2">
    <source>
        <dbReference type="EMBL" id="MDX4954581.1"/>
    </source>
</evidence>
<proteinExistence type="predicted"/>
<gene>
    <name evidence="2" type="ORF">SGN30_14285</name>
</gene>
<organism evidence="2 3">
    <name type="scientific">Delftia acidovorans</name>
    <name type="common">Pseudomonas acidovorans</name>
    <name type="synonym">Comamonas acidovorans</name>
    <dbReference type="NCBI Taxonomy" id="80866"/>
    <lineage>
        <taxon>Bacteria</taxon>
        <taxon>Pseudomonadati</taxon>
        <taxon>Pseudomonadota</taxon>
        <taxon>Betaproteobacteria</taxon>
        <taxon>Burkholderiales</taxon>
        <taxon>Comamonadaceae</taxon>
        <taxon>Delftia</taxon>
    </lineage>
</organism>
<dbReference type="Pfam" id="PF18735">
    <property type="entry name" value="HEPN_RiboL-PSP"/>
    <property type="match status" value="1"/>
</dbReference>
<dbReference type="AlphaFoldDB" id="A0AAJ2R2H6"/>
<dbReference type="InterPro" id="IPR041519">
    <property type="entry name" value="HEPN_RiboL-PSP"/>
</dbReference>
<comment type="caution">
    <text evidence="2">The sequence shown here is derived from an EMBL/GenBank/DDBJ whole genome shotgun (WGS) entry which is preliminary data.</text>
</comment>